<evidence type="ECO:0000256" key="5">
    <source>
        <dbReference type="ARBA" id="ARBA00022485"/>
    </source>
</evidence>
<evidence type="ECO:0000256" key="1">
    <source>
        <dbReference type="ARBA" id="ARBA00001966"/>
    </source>
</evidence>
<gene>
    <name evidence="14" type="ORF">BCR25_18920</name>
</gene>
<dbReference type="GO" id="GO:0003941">
    <property type="term" value="F:L-serine ammonia-lyase activity"/>
    <property type="evidence" value="ECO:0007669"/>
    <property type="project" value="UniProtKB-UniRule"/>
</dbReference>
<dbReference type="SUPFAM" id="SSF143548">
    <property type="entry name" value="Serine metabolism enzymes domain"/>
    <property type="match status" value="1"/>
</dbReference>
<dbReference type="NCBIfam" id="TIGR00719">
    <property type="entry name" value="sda_beta"/>
    <property type="match status" value="1"/>
</dbReference>
<dbReference type="OrthoDB" id="9813137at2"/>
<evidence type="ECO:0000256" key="2">
    <source>
        <dbReference type="ARBA" id="ARBA00004742"/>
    </source>
</evidence>
<proteinExistence type="inferred from homology"/>
<comment type="pathway">
    <text evidence="2 11">Carbohydrate biosynthesis; gluconeogenesis.</text>
</comment>
<evidence type="ECO:0000256" key="8">
    <source>
        <dbReference type="ARBA" id="ARBA00023014"/>
    </source>
</evidence>
<evidence type="ECO:0000313" key="14">
    <source>
        <dbReference type="EMBL" id="OEG15088.1"/>
    </source>
</evidence>
<dbReference type="RefSeq" id="WP_069663477.1">
    <property type="nucleotide sequence ID" value="NZ_JBHUJJ010000002.1"/>
</dbReference>
<comment type="similarity">
    <text evidence="3 11 12">Belongs to the iron-sulfur dependent L-serine dehydratase family.</text>
</comment>
<feature type="domain" description="Serine dehydratase beta chain" evidence="13">
    <location>
        <begin position="10"/>
        <end position="81"/>
    </location>
</feature>
<protein>
    <recommendedName>
        <fullName evidence="11">L-serine deaminase</fullName>
    </recommendedName>
</protein>
<dbReference type="InterPro" id="IPR029009">
    <property type="entry name" value="ASB_dom_sf"/>
</dbReference>
<keyword evidence="15" id="KW-1185">Reference proteome</keyword>
<evidence type="ECO:0000256" key="12">
    <source>
        <dbReference type="RuleBase" id="RU366059"/>
    </source>
</evidence>
<comment type="caution">
    <text evidence="14">The sequence shown here is derived from an EMBL/GenBank/DDBJ whole genome shotgun (WGS) entry which is preliminary data.</text>
</comment>
<dbReference type="InterPro" id="IPR004643">
    <property type="entry name" value="Fe-S_L-Ser_bsu"/>
</dbReference>
<evidence type="ECO:0000256" key="4">
    <source>
        <dbReference type="ARBA" id="ARBA00022432"/>
    </source>
</evidence>
<keyword evidence="7 11" id="KW-0408">Iron</keyword>
<dbReference type="Proteomes" id="UP000095094">
    <property type="component" value="Unassembled WGS sequence"/>
</dbReference>
<dbReference type="PATRIC" id="fig|332950.4.peg.2583"/>
<keyword evidence="6 11" id="KW-0479">Metal-binding</keyword>
<reference evidence="15" key="1">
    <citation type="submission" date="2016-09" db="EMBL/GenBank/DDBJ databases">
        <authorList>
            <person name="Gulvik C.A."/>
        </authorList>
    </citation>
    <scope>NUCLEOTIDE SEQUENCE [LARGE SCALE GENOMIC DNA]</scope>
    <source>
        <strain evidence="15">LMG 8895</strain>
    </source>
</reference>
<name>A0A1E5GQT9_9ENTE</name>
<keyword evidence="8 11" id="KW-0411">Iron-sulfur</keyword>
<keyword evidence="4 11" id="KW-0312">Gluconeogenesis</keyword>
<dbReference type="InterPro" id="IPR051318">
    <property type="entry name" value="Fe-S_L-Ser"/>
</dbReference>
<keyword evidence="9 11" id="KW-0456">Lyase</keyword>
<organism evidence="14 15">
    <name type="scientific">Enterococcus termitis</name>
    <dbReference type="NCBI Taxonomy" id="332950"/>
    <lineage>
        <taxon>Bacteria</taxon>
        <taxon>Bacillati</taxon>
        <taxon>Bacillota</taxon>
        <taxon>Bacilli</taxon>
        <taxon>Lactobacillales</taxon>
        <taxon>Enterococcaceae</taxon>
        <taxon>Enterococcus</taxon>
    </lineage>
</organism>
<evidence type="ECO:0000256" key="11">
    <source>
        <dbReference type="PIRNR" id="PIRNR036692"/>
    </source>
</evidence>
<evidence type="ECO:0000256" key="7">
    <source>
        <dbReference type="ARBA" id="ARBA00023004"/>
    </source>
</evidence>
<dbReference type="Pfam" id="PF03315">
    <property type="entry name" value="SDH_beta"/>
    <property type="match status" value="1"/>
</dbReference>
<dbReference type="GO" id="GO:0006094">
    <property type="term" value="P:gluconeogenesis"/>
    <property type="evidence" value="ECO:0007669"/>
    <property type="project" value="UniProtKB-UniRule"/>
</dbReference>
<evidence type="ECO:0000256" key="9">
    <source>
        <dbReference type="ARBA" id="ARBA00023239"/>
    </source>
</evidence>
<dbReference type="GO" id="GO:0051539">
    <property type="term" value="F:4 iron, 4 sulfur cluster binding"/>
    <property type="evidence" value="ECO:0007669"/>
    <property type="project" value="UniProtKB-UniRule"/>
</dbReference>
<dbReference type="FunFam" id="3.30.1330.90:FF:000004">
    <property type="entry name" value="L-serine dehydratase, iron-sulfur-dependent subunit beta"/>
    <property type="match status" value="1"/>
</dbReference>
<evidence type="ECO:0000256" key="10">
    <source>
        <dbReference type="ARBA" id="ARBA00049406"/>
    </source>
</evidence>
<accession>A0A1E5GQT9</accession>
<comment type="catalytic activity">
    <reaction evidence="10 11 12">
        <text>L-serine = pyruvate + NH4(+)</text>
        <dbReference type="Rhea" id="RHEA:19169"/>
        <dbReference type="ChEBI" id="CHEBI:15361"/>
        <dbReference type="ChEBI" id="CHEBI:28938"/>
        <dbReference type="ChEBI" id="CHEBI:33384"/>
        <dbReference type="EC" id="4.3.1.17"/>
    </reaction>
</comment>
<evidence type="ECO:0000256" key="6">
    <source>
        <dbReference type="ARBA" id="ARBA00022723"/>
    </source>
</evidence>
<dbReference type="PANTHER" id="PTHR30182:SF12">
    <property type="entry name" value="L-SERINE DEHYDRATASE, BETA CHAIN-RELATED"/>
    <property type="match status" value="1"/>
</dbReference>
<dbReference type="PANTHER" id="PTHR30182">
    <property type="entry name" value="L-SERINE DEHYDRATASE"/>
    <property type="match status" value="1"/>
</dbReference>
<keyword evidence="5 11" id="KW-0004">4Fe-4S</keyword>
<sequence length="220" mass="23842">MIERKFKYKSAFDIIGPIMVGPSSSHTAGAVKIGNMARELYKNTPKELIVTFFGSFAETYKGHGTAVAIVAGILGFETHDERIPEAIKIAEQQGVTIEFLTSSKGAKHANTVNLNLIDGERRLDLTAISIGGGSIQVTEINQHSTILNQEQGYGLVLTTDQPKTAIPCVGNTLESPEFIIIQKLNQETVFFVETLSDISQKLIEKIKEIPGITAVLPTTG</sequence>
<comment type="cofactor">
    <cofactor evidence="1 12">
        <name>[4Fe-4S] cluster</name>
        <dbReference type="ChEBI" id="CHEBI:49883"/>
    </cofactor>
</comment>
<evidence type="ECO:0000259" key="13">
    <source>
        <dbReference type="Pfam" id="PF03315"/>
    </source>
</evidence>
<evidence type="ECO:0000256" key="3">
    <source>
        <dbReference type="ARBA" id="ARBA00008636"/>
    </source>
</evidence>
<evidence type="ECO:0000313" key="15">
    <source>
        <dbReference type="Proteomes" id="UP000095094"/>
    </source>
</evidence>
<dbReference type="PIRSF" id="PIRSF036692">
    <property type="entry name" value="SDH_B"/>
    <property type="match status" value="1"/>
</dbReference>
<dbReference type="EMBL" id="MIJY01000016">
    <property type="protein sequence ID" value="OEG15088.1"/>
    <property type="molecule type" value="Genomic_DNA"/>
</dbReference>
<dbReference type="Gene3D" id="3.30.1330.90">
    <property type="entry name" value="D-3-phosphoglycerate dehydrogenase, domain 3"/>
    <property type="match status" value="1"/>
</dbReference>
<dbReference type="UniPathway" id="UPA00138"/>
<dbReference type="GO" id="GO:0046872">
    <property type="term" value="F:metal ion binding"/>
    <property type="evidence" value="ECO:0007669"/>
    <property type="project" value="UniProtKB-UniRule"/>
</dbReference>
<dbReference type="InterPro" id="IPR005131">
    <property type="entry name" value="Ser_deHydtase_bsu"/>
</dbReference>
<dbReference type="AlphaFoldDB" id="A0A1E5GQT9"/>